<dbReference type="HAMAP" id="MF_00031">
    <property type="entry name" value="DNA_HJ_migration_RuvA"/>
    <property type="match status" value="1"/>
</dbReference>
<dbReference type="Pfam" id="PF01330">
    <property type="entry name" value="RuvA_N"/>
    <property type="match status" value="1"/>
</dbReference>
<comment type="subunit">
    <text evidence="6">Homotetramer. Forms an RuvA(8)-RuvB(12)-Holliday junction (HJ) complex. HJ DNA is sandwiched between 2 RuvA tetramers; dsDNA enters through RuvA and exits via RuvB. An RuvB hexamer assembles on each DNA strand where it exits the tetramer. Each RuvB hexamer is contacted by two RuvA subunits (via domain III) on 2 adjacent RuvB subunits; this complex drives branch migration. In the full resolvosome a probable DNA-RuvA(4)-RuvB(12)-RuvC(2) complex forms which resolves the HJ.</text>
</comment>
<dbReference type="SUPFAM" id="SSF50249">
    <property type="entry name" value="Nucleic acid-binding proteins"/>
    <property type="match status" value="1"/>
</dbReference>
<dbReference type="EMBL" id="LCMA01000002">
    <property type="protein sequence ID" value="KKU27229.1"/>
    <property type="molecule type" value="Genomic_DNA"/>
</dbReference>
<comment type="caution">
    <text evidence="8">The sequence shown here is derived from an EMBL/GenBank/DDBJ whole genome shotgun (WGS) entry which is preliminary data.</text>
</comment>
<dbReference type="Gene3D" id="1.10.8.10">
    <property type="entry name" value="DNA helicase RuvA subunit, C-terminal domain"/>
    <property type="match status" value="1"/>
</dbReference>
<comment type="similarity">
    <text evidence="6">Belongs to the RuvA family.</text>
</comment>
<dbReference type="InterPro" id="IPR000085">
    <property type="entry name" value="RuvA"/>
</dbReference>
<dbReference type="GO" id="GO:0006281">
    <property type="term" value="P:DNA repair"/>
    <property type="evidence" value="ECO:0007669"/>
    <property type="project" value="UniProtKB-UniRule"/>
</dbReference>
<evidence type="ECO:0000256" key="5">
    <source>
        <dbReference type="ARBA" id="ARBA00023204"/>
    </source>
</evidence>
<name>A0A0G1P2V4_9BACT</name>
<keyword evidence="1 6" id="KW-0963">Cytoplasm</keyword>
<dbReference type="GO" id="GO:0006310">
    <property type="term" value="P:DNA recombination"/>
    <property type="evidence" value="ECO:0007669"/>
    <property type="project" value="UniProtKB-UniRule"/>
</dbReference>
<organism evidence="8 9">
    <name type="scientific">Candidatus Magasanikbacteria bacterium GW2011_GWA2_46_17</name>
    <dbReference type="NCBI Taxonomy" id="1619042"/>
    <lineage>
        <taxon>Bacteria</taxon>
        <taxon>Candidatus Magasanikiibacteriota</taxon>
    </lineage>
</organism>
<dbReference type="Gene3D" id="2.40.50.140">
    <property type="entry name" value="Nucleic acid-binding proteins"/>
    <property type="match status" value="1"/>
</dbReference>
<dbReference type="InterPro" id="IPR010994">
    <property type="entry name" value="RuvA_2-like"/>
</dbReference>
<dbReference type="InterPro" id="IPR011114">
    <property type="entry name" value="RuvA_C"/>
</dbReference>
<dbReference type="GO" id="GO:0048476">
    <property type="term" value="C:Holliday junction resolvase complex"/>
    <property type="evidence" value="ECO:0007669"/>
    <property type="project" value="UniProtKB-UniRule"/>
</dbReference>
<dbReference type="InterPro" id="IPR003583">
    <property type="entry name" value="Hlx-hairpin-Hlx_DNA-bd_motif"/>
</dbReference>
<evidence type="ECO:0000313" key="9">
    <source>
        <dbReference type="Proteomes" id="UP000034175"/>
    </source>
</evidence>
<dbReference type="SMART" id="SM00278">
    <property type="entry name" value="HhH1"/>
    <property type="match status" value="2"/>
</dbReference>
<dbReference type="GO" id="GO:0005737">
    <property type="term" value="C:cytoplasm"/>
    <property type="evidence" value="ECO:0007669"/>
    <property type="project" value="UniProtKB-SubCell"/>
</dbReference>
<evidence type="ECO:0000256" key="3">
    <source>
        <dbReference type="ARBA" id="ARBA00023125"/>
    </source>
</evidence>
<reference evidence="8 9" key="1">
    <citation type="journal article" date="2015" name="Nature">
        <title>rRNA introns, odd ribosomes, and small enigmatic genomes across a large radiation of phyla.</title>
        <authorList>
            <person name="Brown C.T."/>
            <person name="Hug L.A."/>
            <person name="Thomas B.C."/>
            <person name="Sharon I."/>
            <person name="Castelle C.J."/>
            <person name="Singh A."/>
            <person name="Wilkins M.J."/>
            <person name="Williams K.H."/>
            <person name="Banfield J.F."/>
        </authorList>
    </citation>
    <scope>NUCLEOTIDE SEQUENCE [LARGE SCALE GENOMIC DNA]</scope>
</reference>
<dbReference type="GO" id="GO:0000400">
    <property type="term" value="F:four-way junction DNA binding"/>
    <property type="evidence" value="ECO:0007669"/>
    <property type="project" value="UniProtKB-UniRule"/>
</dbReference>
<comment type="caution">
    <text evidence="6">Lacks conserved residue(s) required for the propagation of feature annotation.</text>
</comment>
<dbReference type="CDD" id="cd14332">
    <property type="entry name" value="UBA_RuvA_C"/>
    <property type="match status" value="1"/>
</dbReference>
<dbReference type="Proteomes" id="UP000034175">
    <property type="component" value="Unassembled WGS sequence"/>
</dbReference>
<dbReference type="GO" id="GO:0009378">
    <property type="term" value="F:four-way junction helicase activity"/>
    <property type="evidence" value="ECO:0007669"/>
    <property type="project" value="InterPro"/>
</dbReference>
<protein>
    <recommendedName>
        <fullName evidence="6">Holliday junction branch migration complex subunit RuvA</fullName>
    </recommendedName>
</protein>
<evidence type="ECO:0000256" key="1">
    <source>
        <dbReference type="ARBA" id="ARBA00022490"/>
    </source>
</evidence>
<proteinExistence type="inferred from homology"/>
<comment type="function">
    <text evidence="6">The RuvA-RuvB-RuvC complex processes Holliday junction (HJ) DNA during genetic recombination and DNA repair, while the RuvA-RuvB complex plays an important role in the rescue of blocked DNA replication forks via replication fork reversal (RFR). RuvA specifically binds to HJ cruciform DNA, conferring on it an open structure. The RuvB hexamer acts as an ATP-dependent pump, pulling dsDNA into and through the RuvAB complex. HJ branch migration allows RuvC to scan DNA until it finds its consensus sequence, where it cleaves and resolves the cruciform DNA.</text>
</comment>
<dbReference type="Gene3D" id="1.10.150.20">
    <property type="entry name" value="5' to 3' exonuclease, C-terminal subdomain"/>
    <property type="match status" value="1"/>
</dbReference>
<keyword evidence="2 6" id="KW-0227">DNA damage</keyword>
<feature type="domain" description="Helix-hairpin-helix DNA-binding motif class 1" evidence="7">
    <location>
        <begin position="72"/>
        <end position="91"/>
    </location>
</feature>
<keyword evidence="4 6" id="KW-0233">DNA recombination</keyword>
<evidence type="ECO:0000313" key="8">
    <source>
        <dbReference type="EMBL" id="KKU27229.1"/>
    </source>
</evidence>
<evidence type="ECO:0000256" key="6">
    <source>
        <dbReference type="HAMAP-Rule" id="MF_00031"/>
    </source>
</evidence>
<evidence type="ECO:0000259" key="7">
    <source>
        <dbReference type="SMART" id="SM00278"/>
    </source>
</evidence>
<keyword evidence="3 6" id="KW-0238">DNA-binding</keyword>
<keyword evidence="8" id="KW-0547">Nucleotide-binding</keyword>
<dbReference type="InterPro" id="IPR012340">
    <property type="entry name" value="NA-bd_OB-fold"/>
</dbReference>
<keyword evidence="8" id="KW-0067">ATP-binding</keyword>
<dbReference type="InterPro" id="IPR013849">
    <property type="entry name" value="DNA_helicase_Holl-junc_RuvA_I"/>
</dbReference>
<feature type="region of interest" description="Domain III" evidence="6">
    <location>
        <begin position="143"/>
        <end position="188"/>
    </location>
</feature>
<accession>A0A0G1P2V4</accession>
<feature type="domain" description="Helix-hairpin-helix DNA-binding motif class 1" evidence="7">
    <location>
        <begin position="107"/>
        <end position="126"/>
    </location>
</feature>
<dbReference type="PATRIC" id="fig|1619042.3.peg.107"/>
<dbReference type="Pfam" id="PF07499">
    <property type="entry name" value="RuvA_C"/>
    <property type="match status" value="1"/>
</dbReference>
<dbReference type="GO" id="GO:0005524">
    <property type="term" value="F:ATP binding"/>
    <property type="evidence" value="ECO:0007669"/>
    <property type="project" value="InterPro"/>
</dbReference>
<comment type="domain">
    <text evidence="6">Has three domains with a flexible linker between the domains II and III and assumes an 'L' shape. Domain III is highly mobile and contacts RuvB.</text>
</comment>
<keyword evidence="8" id="KW-0378">Hydrolase</keyword>
<evidence type="ECO:0000256" key="2">
    <source>
        <dbReference type="ARBA" id="ARBA00022763"/>
    </source>
</evidence>
<gene>
    <name evidence="6" type="primary">ruvA</name>
    <name evidence="8" type="ORF">UX39_C0002G0008</name>
</gene>
<dbReference type="SUPFAM" id="SSF46929">
    <property type="entry name" value="DNA helicase RuvA subunit, C-terminal domain"/>
    <property type="match status" value="1"/>
</dbReference>
<dbReference type="SUPFAM" id="SSF47781">
    <property type="entry name" value="RuvA domain 2-like"/>
    <property type="match status" value="1"/>
</dbReference>
<comment type="subcellular location">
    <subcellularLocation>
        <location evidence="6">Cytoplasm</location>
    </subcellularLocation>
</comment>
<dbReference type="NCBIfam" id="TIGR00084">
    <property type="entry name" value="ruvA"/>
    <property type="match status" value="1"/>
</dbReference>
<keyword evidence="5 6" id="KW-0234">DNA repair</keyword>
<keyword evidence="8" id="KW-0347">Helicase</keyword>
<dbReference type="InterPro" id="IPR036267">
    <property type="entry name" value="RuvA_C_sf"/>
</dbReference>
<dbReference type="Pfam" id="PF14520">
    <property type="entry name" value="HHH_5"/>
    <property type="match status" value="1"/>
</dbReference>
<dbReference type="GO" id="GO:0009379">
    <property type="term" value="C:Holliday junction helicase complex"/>
    <property type="evidence" value="ECO:0007669"/>
    <property type="project" value="InterPro"/>
</dbReference>
<sequence length="188" mass="20216">MINYLHGTIIRKTHQTITVLVGGVGYEVAVSPVYLVSLNVGEEVRLFTHLYIREDSHELYGMPDEHSLVFFRQLISVSGVGPKSALHIFSLGSVEDIKNAIARGDIAFLTKVSGIGKKIAERIVVELKEKVGVAGTDAPSGGVLGDVFDALVGMGYAKPDARSAVQALKDAQGDVQTLLKMALKYLAH</sequence>
<dbReference type="AlphaFoldDB" id="A0A0G1P2V4"/>
<evidence type="ECO:0000256" key="4">
    <source>
        <dbReference type="ARBA" id="ARBA00023172"/>
    </source>
</evidence>